<reference evidence="3 4" key="1">
    <citation type="submission" date="2022-10" db="EMBL/GenBank/DDBJ databases">
        <title>The complete genomes of actinobacterial strains from the NBC collection.</title>
        <authorList>
            <person name="Joergensen T.S."/>
            <person name="Alvarez Arevalo M."/>
            <person name="Sterndorff E.B."/>
            <person name="Faurdal D."/>
            <person name="Vuksanovic O."/>
            <person name="Mourched A.-S."/>
            <person name="Charusanti P."/>
            <person name="Shaw S."/>
            <person name="Blin K."/>
            <person name="Weber T."/>
        </authorList>
    </citation>
    <scope>NUCLEOTIDE SEQUENCE [LARGE SCALE GENOMIC DNA]</scope>
    <source>
        <strain evidence="3 4">NBC 01752</strain>
    </source>
</reference>
<feature type="transmembrane region" description="Helical" evidence="2">
    <location>
        <begin position="46"/>
        <end position="68"/>
    </location>
</feature>
<keyword evidence="2" id="KW-1133">Transmembrane helix</keyword>
<feature type="transmembrane region" description="Helical" evidence="2">
    <location>
        <begin position="21"/>
        <end position="40"/>
    </location>
</feature>
<dbReference type="RefSeq" id="WP_326728053.1">
    <property type="nucleotide sequence ID" value="NZ_CP108011.1"/>
</dbReference>
<keyword evidence="4" id="KW-1185">Reference proteome</keyword>
<dbReference type="Proteomes" id="UP001340816">
    <property type="component" value="Chromosome"/>
</dbReference>
<sequence length="371" mass="39001">MTQPVRIPADVDREDTLLANLTARQLMILAVTGIVLYGLWSLSRAFVPLPVFLIPAVPIGATAAFLALGKRDGLALDRLMLAALRQRMTPRHQVAAPEGIHPAPAWLARQATEPEPPTGSVAPAALRLPAEGVSETGVIDLGSDGVAVVAVCSTVNFALRTPAEQDSLVTTFGRYLHSLTAPVQVLIRTERLDLSAQIGELHQRAPSLPHPALEAAAHEHADYLAQLGQSSNLLCRQVLLVLREPLGPGAPADTLSGGSPWAAFARRRHAPSGGRVGDHAVRRAAETRLVRRIGEAVELLGPVGVVVTPLDAGQATAVLAAACNPDSLLPPTSTLAGADDIITTAAATEEDWPSAQDDSLSWDQREGGDTL</sequence>
<organism evidence="3 4">
    <name type="scientific">Streptomyces phaeochromogenes</name>
    <dbReference type="NCBI Taxonomy" id="1923"/>
    <lineage>
        <taxon>Bacteria</taxon>
        <taxon>Bacillati</taxon>
        <taxon>Actinomycetota</taxon>
        <taxon>Actinomycetes</taxon>
        <taxon>Kitasatosporales</taxon>
        <taxon>Streptomycetaceae</taxon>
        <taxon>Streptomyces</taxon>
        <taxon>Streptomyces phaeochromogenes group</taxon>
    </lineage>
</organism>
<evidence type="ECO:0000313" key="4">
    <source>
        <dbReference type="Proteomes" id="UP001340816"/>
    </source>
</evidence>
<dbReference type="InterPro" id="IPR024414">
    <property type="entry name" value="Uncharacterised_PrgI"/>
</dbReference>
<proteinExistence type="predicted"/>
<evidence type="ECO:0000256" key="2">
    <source>
        <dbReference type="SAM" id="Phobius"/>
    </source>
</evidence>
<gene>
    <name evidence="3" type="ORF">OHB35_13810</name>
</gene>
<feature type="region of interest" description="Disordered" evidence="1">
    <location>
        <begin position="344"/>
        <end position="371"/>
    </location>
</feature>
<evidence type="ECO:0000313" key="3">
    <source>
        <dbReference type="EMBL" id="WSD14233.1"/>
    </source>
</evidence>
<name>A0ABZ1H6Q6_STRPH</name>
<accession>A0ABZ1H6Q6</accession>
<protein>
    <submittedName>
        <fullName evidence="3">PrgI family protein</fullName>
    </submittedName>
</protein>
<keyword evidence="2" id="KW-0812">Transmembrane</keyword>
<dbReference type="Pfam" id="PF12666">
    <property type="entry name" value="PrgI"/>
    <property type="match status" value="1"/>
</dbReference>
<keyword evidence="2" id="KW-0472">Membrane</keyword>
<dbReference type="EMBL" id="CP109135">
    <property type="protein sequence ID" value="WSD14233.1"/>
    <property type="molecule type" value="Genomic_DNA"/>
</dbReference>
<evidence type="ECO:0000256" key="1">
    <source>
        <dbReference type="SAM" id="MobiDB-lite"/>
    </source>
</evidence>